<feature type="transmembrane region" description="Helical" evidence="9">
    <location>
        <begin position="125"/>
        <end position="143"/>
    </location>
</feature>
<keyword evidence="8" id="KW-0902">Two-component regulatory system</keyword>
<keyword evidence="9" id="KW-0472">Membrane</keyword>
<dbReference type="InterPro" id="IPR036890">
    <property type="entry name" value="HATPase_C_sf"/>
</dbReference>
<evidence type="ECO:0000256" key="6">
    <source>
        <dbReference type="ARBA" id="ARBA00022777"/>
    </source>
</evidence>
<protein>
    <recommendedName>
        <fullName evidence="2">histidine kinase</fullName>
        <ecNumber evidence="2">2.7.13.3</ecNumber>
    </recommendedName>
</protein>
<dbReference type="EMBL" id="VLTK01000015">
    <property type="protein sequence ID" value="TSI12678.1"/>
    <property type="molecule type" value="Genomic_DNA"/>
</dbReference>
<dbReference type="Gene3D" id="1.20.5.1930">
    <property type="match status" value="1"/>
</dbReference>
<feature type="transmembrane region" description="Helical" evidence="9">
    <location>
        <begin position="102"/>
        <end position="119"/>
    </location>
</feature>
<keyword evidence="9" id="KW-1133">Transmembrane helix</keyword>
<feature type="domain" description="Signal transduction histidine kinase subgroup 3 dimerisation and phosphoacceptor" evidence="10">
    <location>
        <begin position="161"/>
        <end position="224"/>
    </location>
</feature>
<dbReference type="OrthoDB" id="227596at2"/>
<dbReference type="SUPFAM" id="SSF55874">
    <property type="entry name" value="ATPase domain of HSP90 chaperone/DNA topoisomerase II/histidine kinase"/>
    <property type="match status" value="1"/>
</dbReference>
<keyword evidence="4" id="KW-0808">Transferase</keyword>
<dbReference type="PANTHER" id="PTHR24421:SF10">
    <property type="entry name" value="NITRATE_NITRITE SENSOR PROTEIN NARQ"/>
    <property type="match status" value="1"/>
</dbReference>
<keyword evidence="7" id="KW-0067">ATP-binding</keyword>
<sequence>MRRFFAWLWVVPVPLALALDVLTGAGWPLSTASCLAAATAMPVLIRVQRSPDRTSELLLATFGQLLALGVVALVPTMSTTTLWLSLVVIVMLTRLASGRLDILAIVILAATTIACPLLMPDGLTFGFAATTVVVAAVAIGVMLRSMDRSLLERQATAAEAERRRIATDLHDLIAHEVTGIVVLAQAASRSDNSPLTATVLQKIEDSGSRALTEIRHIVSDTRTESATRVPVASGSQALRDRVTAFGDRATIDIVDLADSATDIDERVWPVLDRVLVESLTNVRRHAGPDAAVSVRLERCDSQPETLTMTVTNCPGSGGIGAGSGTGLSSLRTRVSRLGGSTDVGPDLKGGWSVRTCLPAAVQPAAPACDQSEKER</sequence>
<name>A0A556C6P6_BREAU</name>
<dbReference type="Gene3D" id="3.30.565.10">
    <property type="entry name" value="Histidine kinase-like ATPase, C-terminal domain"/>
    <property type="match status" value="1"/>
</dbReference>
<evidence type="ECO:0000313" key="11">
    <source>
        <dbReference type="EMBL" id="TSI12678.1"/>
    </source>
</evidence>
<dbReference type="InterPro" id="IPR050482">
    <property type="entry name" value="Sensor_HK_TwoCompSys"/>
</dbReference>
<dbReference type="PANTHER" id="PTHR24421">
    <property type="entry name" value="NITRATE/NITRITE SENSOR PROTEIN NARX-RELATED"/>
    <property type="match status" value="1"/>
</dbReference>
<evidence type="ECO:0000256" key="1">
    <source>
        <dbReference type="ARBA" id="ARBA00000085"/>
    </source>
</evidence>
<evidence type="ECO:0000256" key="2">
    <source>
        <dbReference type="ARBA" id="ARBA00012438"/>
    </source>
</evidence>
<evidence type="ECO:0000256" key="4">
    <source>
        <dbReference type="ARBA" id="ARBA00022679"/>
    </source>
</evidence>
<dbReference type="GO" id="GO:0046983">
    <property type="term" value="F:protein dimerization activity"/>
    <property type="evidence" value="ECO:0007669"/>
    <property type="project" value="InterPro"/>
</dbReference>
<dbReference type="Proteomes" id="UP000316406">
    <property type="component" value="Unassembled WGS sequence"/>
</dbReference>
<dbReference type="EC" id="2.7.13.3" evidence="2"/>
<dbReference type="Pfam" id="PF07730">
    <property type="entry name" value="HisKA_3"/>
    <property type="match status" value="1"/>
</dbReference>
<keyword evidence="12" id="KW-1185">Reference proteome</keyword>
<evidence type="ECO:0000313" key="12">
    <source>
        <dbReference type="Proteomes" id="UP000316406"/>
    </source>
</evidence>
<accession>A0A556C6P6</accession>
<dbReference type="AlphaFoldDB" id="A0A556C6P6"/>
<dbReference type="GO" id="GO:0005524">
    <property type="term" value="F:ATP binding"/>
    <property type="evidence" value="ECO:0007669"/>
    <property type="project" value="UniProtKB-KW"/>
</dbReference>
<gene>
    <name evidence="11" type="ORF">FO013_19605</name>
</gene>
<evidence type="ECO:0000256" key="9">
    <source>
        <dbReference type="SAM" id="Phobius"/>
    </source>
</evidence>
<keyword evidence="3" id="KW-0597">Phosphoprotein</keyword>
<keyword evidence="6" id="KW-0418">Kinase</keyword>
<comment type="catalytic activity">
    <reaction evidence="1">
        <text>ATP + protein L-histidine = ADP + protein N-phospho-L-histidine.</text>
        <dbReference type="EC" id="2.7.13.3"/>
    </reaction>
</comment>
<dbReference type="GO" id="GO:0016020">
    <property type="term" value="C:membrane"/>
    <property type="evidence" value="ECO:0007669"/>
    <property type="project" value="InterPro"/>
</dbReference>
<dbReference type="InterPro" id="IPR011712">
    <property type="entry name" value="Sig_transdc_His_kin_sub3_dim/P"/>
</dbReference>
<evidence type="ECO:0000256" key="8">
    <source>
        <dbReference type="ARBA" id="ARBA00023012"/>
    </source>
</evidence>
<keyword evidence="9" id="KW-0812">Transmembrane</keyword>
<comment type="caution">
    <text evidence="11">The sequence shown here is derived from an EMBL/GenBank/DDBJ whole genome shotgun (WGS) entry which is preliminary data.</text>
</comment>
<reference evidence="11 12" key="1">
    <citation type="submission" date="2019-07" db="EMBL/GenBank/DDBJ databases">
        <title>Draft genome sequence of Brevibacterium aurantiacum XU54 isolated from Xinjiang China.</title>
        <authorList>
            <person name="Xu X."/>
        </authorList>
    </citation>
    <scope>NUCLEOTIDE SEQUENCE [LARGE SCALE GENOMIC DNA]</scope>
    <source>
        <strain evidence="11 12">XU54</strain>
    </source>
</reference>
<dbReference type="RefSeq" id="WP_143924242.1">
    <property type="nucleotide sequence ID" value="NZ_VLTK01000015.1"/>
</dbReference>
<proteinExistence type="predicted"/>
<keyword evidence="5" id="KW-0547">Nucleotide-binding</keyword>
<dbReference type="PROSITE" id="PS51257">
    <property type="entry name" value="PROKAR_LIPOPROTEIN"/>
    <property type="match status" value="1"/>
</dbReference>
<evidence type="ECO:0000259" key="10">
    <source>
        <dbReference type="Pfam" id="PF07730"/>
    </source>
</evidence>
<dbReference type="GO" id="GO:0000155">
    <property type="term" value="F:phosphorelay sensor kinase activity"/>
    <property type="evidence" value="ECO:0007669"/>
    <property type="project" value="InterPro"/>
</dbReference>
<evidence type="ECO:0000256" key="3">
    <source>
        <dbReference type="ARBA" id="ARBA00022553"/>
    </source>
</evidence>
<evidence type="ECO:0000256" key="5">
    <source>
        <dbReference type="ARBA" id="ARBA00022741"/>
    </source>
</evidence>
<evidence type="ECO:0000256" key="7">
    <source>
        <dbReference type="ARBA" id="ARBA00022840"/>
    </source>
</evidence>
<organism evidence="11 12">
    <name type="scientific">Brevibacterium aurantiacum</name>
    <dbReference type="NCBI Taxonomy" id="273384"/>
    <lineage>
        <taxon>Bacteria</taxon>
        <taxon>Bacillati</taxon>
        <taxon>Actinomycetota</taxon>
        <taxon>Actinomycetes</taxon>
        <taxon>Micrococcales</taxon>
        <taxon>Brevibacteriaceae</taxon>
        <taxon>Brevibacterium</taxon>
    </lineage>
</organism>